<dbReference type="PANTHER" id="PTHR48090:SF7">
    <property type="entry name" value="RFBJ PROTEIN"/>
    <property type="match status" value="1"/>
</dbReference>
<dbReference type="InterPro" id="IPR029044">
    <property type="entry name" value="Nucleotide-diphossugar_trans"/>
</dbReference>
<dbReference type="Gene3D" id="3.90.550.10">
    <property type="entry name" value="Spore Coat Polysaccharide Biosynthesis Protein SpsA, Chain A"/>
    <property type="match status" value="1"/>
</dbReference>
<organism evidence="3 4">
    <name type="scientific">Parachitinimonas caeni</name>
    <dbReference type="NCBI Taxonomy" id="3031301"/>
    <lineage>
        <taxon>Bacteria</taxon>
        <taxon>Pseudomonadati</taxon>
        <taxon>Pseudomonadota</taxon>
        <taxon>Betaproteobacteria</taxon>
        <taxon>Neisseriales</taxon>
        <taxon>Chitinibacteraceae</taxon>
        <taxon>Parachitinimonas</taxon>
    </lineage>
</organism>
<proteinExistence type="predicted"/>
<accession>A0ABT7DUY5</accession>
<evidence type="ECO:0000313" key="3">
    <source>
        <dbReference type="EMBL" id="MDK2122903.1"/>
    </source>
</evidence>
<dbReference type="InterPro" id="IPR050256">
    <property type="entry name" value="Glycosyltransferase_2"/>
</dbReference>
<evidence type="ECO:0000256" key="1">
    <source>
        <dbReference type="SAM" id="Phobius"/>
    </source>
</evidence>
<dbReference type="Proteomes" id="UP001172778">
    <property type="component" value="Unassembled WGS sequence"/>
</dbReference>
<comment type="caution">
    <text evidence="3">The sequence shown here is derived from an EMBL/GenBank/DDBJ whole genome shotgun (WGS) entry which is preliminary data.</text>
</comment>
<evidence type="ECO:0000313" key="4">
    <source>
        <dbReference type="Proteomes" id="UP001172778"/>
    </source>
</evidence>
<dbReference type="SUPFAM" id="SSF53448">
    <property type="entry name" value="Nucleotide-diphospho-sugar transferases"/>
    <property type="match status" value="1"/>
</dbReference>
<dbReference type="Pfam" id="PF00535">
    <property type="entry name" value="Glycos_transf_2"/>
    <property type="match status" value="1"/>
</dbReference>
<evidence type="ECO:0000259" key="2">
    <source>
        <dbReference type="Pfam" id="PF00535"/>
    </source>
</evidence>
<keyword evidence="1" id="KW-0472">Membrane</keyword>
<feature type="transmembrane region" description="Helical" evidence="1">
    <location>
        <begin position="286"/>
        <end position="307"/>
    </location>
</feature>
<feature type="transmembrane region" description="Helical" evidence="1">
    <location>
        <begin position="242"/>
        <end position="266"/>
    </location>
</feature>
<dbReference type="EMBL" id="JARRAF010000002">
    <property type="protein sequence ID" value="MDK2122903.1"/>
    <property type="molecule type" value="Genomic_DNA"/>
</dbReference>
<sequence length="329" mass="36114">MLNSDLPRVGVVIPCFRVARQILGVIAGLGPEVTHIYVVDDACPEATADLVTAQCTDQRVRVLRHTQNQGVGAAVVSGYRAALADDCDCVVKIDGDGQMDPALIPAFIAPILAGEADYTKGNRFFQLEDLAAMPRIRLLGNAVLSFFSKFSSGYYRLFDPTNGYTAIGLTALQLLPLDKLARRYFFESDLLFRLGTIGAVVRDIPMRAIYGDEVSGLKVGRILLPFLLGHSRNLAKRIGYNYFLRDFSVASLELLLSLPLLLFGLWQGVSGWLHSMQTGQLASSGTVMLAALPIILGTQLLLSFLNYDFQNSPRIPLGPRSRNRTYNRT</sequence>
<dbReference type="RefSeq" id="WP_284099190.1">
    <property type="nucleotide sequence ID" value="NZ_JARRAF010000002.1"/>
</dbReference>
<keyword evidence="4" id="KW-1185">Reference proteome</keyword>
<dbReference type="CDD" id="cd04179">
    <property type="entry name" value="DPM_DPG-synthase_like"/>
    <property type="match status" value="1"/>
</dbReference>
<keyword evidence="1" id="KW-1133">Transmembrane helix</keyword>
<reference evidence="3" key="1">
    <citation type="submission" date="2023-03" db="EMBL/GenBank/DDBJ databases">
        <title>Chitinimonas shenzhenensis gen. nov., sp. nov., a novel member of family Burkholderiaceae isolated from activated sludge collected in Shen Zhen, China.</title>
        <authorList>
            <person name="Wang X."/>
        </authorList>
    </citation>
    <scope>NUCLEOTIDE SEQUENCE</scope>
    <source>
        <strain evidence="3">DQS-5</strain>
    </source>
</reference>
<keyword evidence="1" id="KW-0812">Transmembrane</keyword>
<name>A0ABT7DUY5_9NEIS</name>
<gene>
    <name evidence="3" type="ORF">PZA18_02430</name>
</gene>
<feature type="domain" description="Glycosyltransferase 2-like" evidence="2">
    <location>
        <begin position="11"/>
        <end position="163"/>
    </location>
</feature>
<dbReference type="InterPro" id="IPR001173">
    <property type="entry name" value="Glyco_trans_2-like"/>
</dbReference>
<dbReference type="PANTHER" id="PTHR48090">
    <property type="entry name" value="UNDECAPRENYL-PHOSPHATE 4-DEOXY-4-FORMAMIDO-L-ARABINOSE TRANSFERASE-RELATED"/>
    <property type="match status" value="1"/>
</dbReference>
<protein>
    <submittedName>
        <fullName evidence="3">Glycosyltransferase family 2 protein</fullName>
    </submittedName>
</protein>